<dbReference type="RefSeq" id="WP_344231139.1">
    <property type="nucleotide sequence ID" value="NZ_BAAALH010000003.1"/>
</dbReference>
<dbReference type="Proteomes" id="UP001595965">
    <property type="component" value="Unassembled WGS sequence"/>
</dbReference>
<dbReference type="EMBL" id="JBHSEN010000003">
    <property type="protein sequence ID" value="MFC4430971.1"/>
    <property type="molecule type" value="Genomic_DNA"/>
</dbReference>
<evidence type="ECO:0000256" key="1">
    <source>
        <dbReference type="SAM" id="MobiDB-lite"/>
    </source>
</evidence>
<evidence type="ECO:0000313" key="2">
    <source>
        <dbReference type="EMBL" id="MFC4430971.1"/>
    </source>
</evidence>
<gene>
    <name evidence="2" type="ORF">ACFO0K_14970</name>
</gene>
<name>A0ABV8Y177_9MICC</name>
<evidence type="ECO:0000313" key="3">
    <source>
        <dbReference type="Proteomes" id="UP001595965"/>
    </source>
</evidence>
<organism evidence="2 3">
    <name type="scientific">Citricoccus alkalitolerans</name>
    <dbReference type="NCBI Taxonomy" id="246603"/>
    <lineage>
        <taxon>Bacteria</taxon>
        <taxon>Bacillati</taxon>
        <taxon>Actinomycetota</taxon>
        <taxon>Actinomycetes</taxon>
        <taxon>Micrococcales</taxon>
        <taxon>Micrococcaceae</taxon>
        <taxon>Citricoccus</taxon>
    </lineage>
</organism>
<feature type="region of interest" description="Disordered" evidence="1">
    <location>
        <begin position="1"/>
        <end position="31"/>
    </location>
</feature>
<comment type="caution">
    <text evidence="2">The sequence shown here is derived from an EMBL/GenBank/DDBJ whole genome shotgun (WGS) entry which is preliminary data.</text>
</comment>
<reference evidence="3" key="1">
    <citation type="journal article" date="2019" name="Int. J. Syst. Evol. Microbiol.">
        <title>The Global Catalogue of Microorganisms (GCM) 10K type strain sequencing project: providing services to taxonomists for standard genome sequencing and annotation.</title>
        <authorList>
            <consortium name="The Broad Institute Genomics Platform"/>
            <consortium name="The Broad Institute Genome Sequencing Center for Infectious Disease"/>
            <person name="Wu L."/>
            <person name="Ma J."/>
        </authorList>
    </citation>
    <scope>NUCLEOTIDE SEQUENCE [LARGE SCALE GENOMIC DNA]</scope>
    <source>
        <strain evidence="3">CGMCC 1.12125</strain>
    </source>
</reference>
<sequence>MSAQNEVAEPANPAELGVLPPRADEADGRPAAEVVPDADKIAQAAASGLRTSTDVDDAAVSIDGPRDAPQLAIDCVVAEEGDLPRAAELTTMIHKHIETMLNVTFENAEVTVRGTP</sequence>
<keyword evidence="3" id="KW-1185">Reference proteome</keyword>
<evidence type="ECO:0008006" key="4">
    <source>
        <dbReference type="Google" id="ProtNLM"/>
    </source>
</evidence>
<protein>
    <recommendedName>
        <fullName evidence="4">Asp23/Gls24 family envelope stress response protein</fullName>
    </recommendedName>
</protein>
<proteinExistence type="predicted"/>
<accession>A0ABV8Y177</accession>